<comment type="caution">
    <text evidence="4">The sequence shown here is derived from an EMBL/GenBank/DDBJ whole genome shotgun (WGS) entry which is preliminary data.</text>
</comment>
<gene>
    <name evidence="4" type="ORF">B2A_13914</name>
</gene>
<dbReference type="Gene3D" id="2.30.22.10">
    <property type="entry name" value="Head domain of nucleotide exchange factor GrpE"/>
    <property type="match status" value="1"/>
</dbReference>
<dbReference type="InterPro" id="IPR000740">
    <property type="entry name" value="GrpE"/>
</dbReference>
<name>T0YCR4_9ZZZZ</name>
<dbReference type="HAMAP" id="MF_01151">
    <property type="entry name" value="GrpE"/>
    <property type="match status" value="1"/>
</dbReference>
<dbReference type="GO" id="GO:0006457">
    <property type="term" value="P:protein folding"/>
    <property type="evidence" value="ECO:0007669"/>
    <property type="project" value="InterPro"/>
</dbReference>
<reference evidence="4" key="1">
    <citation type="submission" date="2013-08" db="EMBL/GenBank/DDBJ databases">
        <authorList>
            <person name="Mendez C."/>
            <person name="Richter M."/>
            <person name="Ferrer M."/>
            <person name="Sanchez J."/>
        </authorList>
    </citation>
    <scope>NUCLEOTIDE SEQUENCE</scope>
</reference>
<organism evidence="4">
    <name type="scientific">mine drainage metagenome</name>
    <dbReference type="NCBI Taxonomy" id="410659"/>
    <lineage>
        <taxon>unclassified sequences</taxon>
        <taxon>metagenomes</taxon>
        <taxon>ecological metagenomes</taxon>
    </lineage>
</organism>
<evidence type="ECO:0000313" key="4">
    <source>
        <dbReference type="EMBL" id="EQD30923.1"/>
    </source>
</evidence>
<dbReference type="GO" id="GO:0000774">
    <property type="term" value="F:adenyl-nucleotide exchange factor activity"/>
    <property type="evidence" value="ECO:0007669"/>
    <property type="project" value="InterPro"/>
</dbReference>
<dbReference type="InterPro" id="IPR009012">
    <property type="entry name" value="GrpE_head"/>
</dbReference>
<dbReference type="SUPFAM" id="SSF58014">
    <property type="entry name" value="Coiled-coil domain of nucleotide exchange factor GrpE"/>
    <property type="match status" value="1"/>
</dbReference>
<evidence type="ECO:0000256" key="1">
    <source>
        <dbReference type="ARBA" id="ARBA00009054"/>
    </source>
</evidence>
<dbReference type="PANTHER" id="PTHR21237:SF40">
    <property type="entry name" value="CELL CYCLE AND APOPTOSIS REGULATOR PROTEIN 2"/>
    <property type="match status" value="1"/>
</dbReference>
<dbReference type="CDD" id="cd00446">
    <property type="entry name" value="GrpE"/>
    <property type="match status" value="1"/>
</dbReference>
<dbReference type="Gene3D" id="3.90.20.20">
    <property type="match status" value="1"/>
</dbReference>
<comment type="similarity">
    <text evidence="1">Belongs to the GrpE family.</text>
</comment>
<dbReference type="Pfam" id="PF01025">
    <property type="entry name" value="GrpE"/>
    <property type="match status" value="1"/>
</dbReference>
<dbReference type="GO" id="GO:0042803">
    <property type="term" value="F:protein homodimerization activity"/>
    <property type="evidence" value="ECO:0007669"/>
    <property type="project" value="InterPro"/>
</dbReference>
<dbReference type="AlphaFoldDB" id="T0YCR4"/>
<reference evidence="4" key="2">
    <citation type="journal article" date="2014" name="ISME J.">
        <title>Microbial stratification in low pH oxic and suboxic macroscopic growths along an acid mine drainage.</title>
        <authorList>
            <person name="Mendez-Garcia C."/>
            <person name="Mesa V."/>
            <person name="Sprenger R.R."/>
            <person name="Richter M."/>
            <person name="Diez M.S."/>
            <person name="Solano J."/>
            <person name="Bargiela R."/>
            <person name="Golyshina O.V."/>
            <person name="Manteca A."/>
            <person name="Ramos J.L."/>
            <person name="Gallego J.R."/>
            <person name="Llorente I."/>
            <person name="Martins Dos Santos V.A."/>
            <person name="Jensen O.N."/>
            <person name="Pelaez A.I."/>
            <person name="Sanchez J."/>
            <person name="Ferrer M."/>
        </authorList>
    </citation>
    <scope>NUCLEOTIDE SEQUENCE</scope>
</reference>
<protein>
    <submittedName>
        <fullName evidence="4">GrpE nucleotide exchange factor</fullName>
    </submittedName>
</protein>
<evidence type="ECO:0000256" key="3">
    <source>
        <dbReference type="SAM" id="MobiDB-lite"/>
    </source>
</evidence>
<keyword evidence="2" id="KW-0143">Chaperone</keyword>
<dbReference type="GO" id="GO:0051087">
    <property type="term" value="F:protein-folding chaperone binding"/>
    <property type="evidence" value="ECO:0007669"/>
    <property type="project" value="InterPro"/>
</dbReference>
<feature type="compositionally biased region" description="Basic and acidic residues" evidence="3">
    <location>
        <begin position="1"/>
        <end position="34"/>
    </location>
</feature>
<dbReference type="InterPro" id="IPR013805">
    <property type="entry name" value="GrpE_CC"/>
</dbReference>
<sequence>MRDMMVFEKGSKHAEEEPKGEGKEEVRKEPESKAEAQASPNEYAELRDKFLRLAAEFDNYKKRVKVEIDSSKAAGKAELIKDLLSVLDEFEIALVALKQVNDVRIVSGFELLYSNFLDTLRKAGLKEVTASGVFDPYMHEIIMVEEDSSKKPGTILQVMKKGYMLGSILLRPASVTITKEPEEHKEEKT</sequence>
<dbReference type="SUPFAM" id="SSF51064">
    <property type="entry name" value="Head domain of nucleotide exchange factor GrpE"/>
    <property type="match status" value="1"/>
</dbReference>
<dbReference type="PRINTS" id="PR00773">
    <property type="entry name" value="GRPEPROTEIN"/>
</dbReference>
<evidence type="ECO:0000256" key="2">
    <source>
        <dbReference type="ARBA" id="ARBA00023186"/>
    </source>
</evidence>
<dbReference type="PANTHER" id="PTHR21237">
    <property type="entry name" value="GRPE PROTEIN"/>
    <property type="match status" value="1"/>
</dbReference>
<dbReference type="EMBL" id="AUZZ01010088">
    <property type="protein sequence ID" value="EQD30923.1"/>
    <property type="molecule type" value="Genomic_DNA"/>
</dbReference>
<feature type="region of interest" description="Disordered" evidence="3">
    <location>
        <begin position="1"/>
        <end position="40"/>
    </location>
</feature>
<accession>T0YCR4</accession>
<dbReference type="GO" id="GO:0051082">
    <property type="term" value="F:unfolded protein binding"/>
    <property type="evidence" value="ECO:0007669"/>
    <property type="project" value="TreeGrafter"/>
</dbReference>
<proteinExistence type="inferred from homology"/>